<name>A0A8D8RVD8_9HEMI</name>
<accession>A0A8D8RVD8</accession>
<proteinExistence type="predicted"/>
<protein>
    <submittedName>
        <fullName evidence="1">Uncharacterized protein</fullName>
    </submittedName>
</protein>
<reference evidence="1" key="1">
    <citation type="submission" date="2021-05" db="EMBL/GenBank/DDBJ databases">
        <authorList>
            <person name="Alioto T."/>
            <person name="Alioto T."/>
            <person name="Gomez Garrido J."/>
        </authorList>
    </citation>
    <scope>NUCLEOTIDE SEQUENCE</scope>
</reference>
<dbReference type="AlphaFoldDB" id="A0A8D8RVD8"/>
<sequence length="242" mass="27488">MILIQNRPVGTSRDGDGTYQCARTLNLAEERRRRSHSLHKTCRGLAMKTFCLFTLSRAVIKLLRHSGRVRKLIFCRLYLKSPDLKEAAAVFSDPSASQEDVHKAGITCFLKWYGAPTKETSLNAYRYQTFVKSVTNVKPDISSLPPTEGAARQHTISSYRTYHQVQQWLGNNLPPQDWGWTMKGDVLVPNQTEDPPAPQVLLQTIFCRFMKDCSSRFMKESVVVGRQCCHVTQRALIVRVVA</sequence>
<evidence type="ECO:0000313" key="1">
    <source>
        <dbReference type="EMBL" id="CAG6656835.1"/>
    </source>
</evidence>
<dbReference type="EMBL" id="HBUF01186309">
    <property type="protein sequence ID" value="CAG6656835.1"/>
    <property type="molecule type" value="Transcribed_RNA"/>
</dbReference>
<organism evidence="1">
    <name type="scientific">Cacopsylla melanoneura</name>
    <dbReference type="NCBI Taxonomy" id="428564"/>
    <lineage>
        <taxon>Eukaryota</taxon>
        <taxon>Metazoa</taxon>
        <taxon>Ecdysozoa</taxon>
        <taxon>Arthropoda</taxon>
        <taxon>Hexapoda</taxon>
        <taxon>Insecta</taxon>
        <taxon>Pterygota</taxon>
        <taxon>Neoptera</taxon>
        <taxon>Paraneoptera</taxon>
        <taxon>Hemiptera</taxon>
        <taxon>Sternorrhyncha</taxon>
        <taxon>Psylloidea</taxon>
        <taxon>Psyllidae</taxon>
        <taxon>Psyllinae</taxon>
        <taxon>Cacopsylla</taxon>
    </lineage>
</organism>